<keyword evidence="2" id="KW-1185">Reference proteome</keyword>
<protein>
    <recommendedName>
        <fullName evidence="3">Acetyl-CoA acetyltransferase</fullName>
    </recommendedName>
</protein>
<reference evidence="1" key="1">
    <citation type="submission" date="2023-07" db="EMBL/GenBank/DDBJ databases">
        <authorList>
            <person name="Aktuganov G."/>
            <person name="Boyko T."/>
            <person name="Delegan Y."/>
            <person name="Galimzianova N."/>
            <person name="Gilvanova E."/>
            <person name="Korobov V."/>
            <person name="Kuzmina L."/>
            <person name="Melentiev A."/>
            <person name="Milman P."/>
            <person name="Ryabova A."/>
            <person name="Stupak E."/>
            <person name="Yasakov T."/>
            <person name="Zharikova N."/>
            <person name="Zhurenko E."/>
        </authorList>
    </citation>
    <scope>NUCLEOTIDE SEQUENCE</scope>
    <source>
        <strain evidence="1">IB-739</strain>
    </source>
</reference>
<proteinExistence type="predicted"/>
<accession>A0ABT8VLR8</accession>
<organism evidence="1 2">
    <name type="scientific">Paenibacillus ehimensis</name>
    <dbReference type="NCBI Taxonomy" id="79264"/>
    <lineage>
        <taxon>Bacteria</taxon>
        <taxon>Bacillati</taxon>
        <taxon>Bacillota</taxon>
        <taxon>Bacilli</taxon>
        <taxon>Bacillales</taxon>
        <taxon>Paenibacillaceae</taxon>
        <taxon>Paenibacillus</taxon>
    </lineage>
</organism>
<dbReference type="EMBL" id="JAUMKJ010000086">
    <property type="protein sequence ID" value="MDO3681920.1"/>
    <property type="molecule type" value="Genomic_DNA"/>
</dbReference>
<comment type="caution">
    <text evidence="1">The sequence shown here is derived from an EMBL/GenBank/DDBJ whole genome shotgun (WGS) entry which is preliminary data.</text>
</comment>
<name>A0ABT8VLR8_9BACL</name>
<gene>
    <name evidence="1" type="ORF">Q3C12_33525</name>
</gene>
<dbReference type="Proteomes" id="UP001168883">
    <property type="component" value="Unassembled WGS sequence"/>
</dbReference>
<evidence type="ECO:0000313" key="1">
    <source>
        <dbReference type="EMBL" id="MDO3681920.1"/>
    </source>
</evidence>
<dbReference type="RefSeq" id="WP_302881446.1">
    <property type="nucleotide sequence ID" value="NZ_JAUMKJ010000086.1"/>
</dbReference>
<evidence type="ECO:0000313" key="2">
    <source>
        <dbReference type="Proteomes" id="UP001168883"/>
    </source>
</evidence>
<sequence length="110" mass="12705">MPDSPFEGEAQTVYELETRDAEAFNRCKDRIHSICTEYLHRPVRVYTVHGHSYEGTIVNVDDHYVYLQLSPEHGRALLPGPYAYPFYNPYYSNVILPLVLFDLLAISLLV</sequence>
<evidence type="ECO:0008006" key="3">
    <source>
        <dbReference type="Google" id="ProtNLM"/>
    </source>
</evidence>